<organism evidence="1 2">
    <name type="scientific">Asticcacaulis endophyticus</name>
    <dbReference type="NCBI Taxonomy" id="1395890"/>
    <lineage>
        <taxon>Bacteria</taxon>
        <taxon>Pseudomonadati</taxon>
        <taxon>Pseudomonadota</taxon>
        <taxon>Alphaproteobacteria</taxon>
        <taxon>Caulobacterales</taxon>
        <taxon>Caulobacteraceae</taxon>
        <taxon>Asticcacaulis</taxon>
    </lineage>
</organism>
<reference evidence="1" key="1">
    <citation type="journal article" date="2014" name="Int. J. Syst. Evol. Microbiol.">
        <title>Complete genome sequence of Corynebacterium casei LMG S-19264T (=DSM 44701T), isolated from a smear-ripened cheese.</title>
        <authorList>
            <consortium name="US DOE Joint Genome Institute (JGI-PGF)"/>
            <person name="Walter F."/>
            <person name="Albersmeier A."/>
            <person name="Kalinowski J."/>
            <person name="Ruckert C."/>
        </authorList>
    </citation>
    <scope>NUCLEOTIDE SEQUENCE</scope>
    <source>
        <strain evidence="1">KCTC 32296</strain>
    </source>
</reference>
<protein>
    <recommendedName>
        <fullName evidence="3">DUF736 domain-containing protein</fullName>
    </recommendedName>
</protein>
<gene>
    <name evidence="1" type="ORF">GCM10011273_18430</name>
</gene>
<comment type="caution">
    <text evidence="1">The sequence shown here is derived from an EMBL/GenBank/DDBJ whole genome shotgun (WGS) entry which is preliminary data.</text>
</comment>
<evidence type="ECO:0000313" key="1">
    <source>
        <dbReference type="EMBL" id="GGZ32576.1"/>
    </source>
</evidence>
<name>A0A918Q6F2_9CAUL</name>
<sequence>MTQIGHFTRIRGLFSGRIKTLTLDAHIVLLPINQTDAANVPDYRIHLGDGDGPEIGAGWRRTGERAGDFISINIDDPLFSAPIRANLFQQEHDKKVWVLNWNRHAKRDESV</sequence>
<proteinExistence type="predicted"/>
<reference evidence="1" key="2">
    <citation type="submission" date="2020-09" db="EMBL/GenBank/DDBJ databases">
        <authorList>
            <person name="Sun Q."/>
            <person name="Kim S."/>
        </authorList>
    </citation>
    <scope>NUCLEOTIDE SEQUENCE</scope>
    <source>
        <strain evidence="1">KCTC 32296</strain>
    </source>
</reference>
<accession>A0A918Q6F2</accession>
<evidence type="ECO:0000313" key="2">
    <source>
        <dbReference type="Proteomes" id="UP000662572"/>
    </source>
</evidence>
<dbReference type="InterPro" id="IPR007948">
    <property type="entry name" value="DUF736"/>
</dbReference>
<dbReference type="RefSeq" id="WP_189486173.1">
    <property type="nucleotide sequence ID" value="NZ_BMZB01000002.1"/>
</dbReference>
<keyword evidence="2" id="KW-1185">Reference proteome</keyword>
<dbReference type="Pfam" id="PF05284">
    <property type="entry name" value="DUF736"/>
    <property type="match status" value="1"/>
</dbReference>
<dbReference type="AlphaFoldDB" id="A0A918Q6F2"/>
<evidence type="ECO:0008006" key="3">
    <source>
        <dbReference type="Google" id="ProtNLM"/>
    </source>
</evidence>
<dbReference type="EMBL" id="BMZB01000002">
    <property type="protein sequence ID" value="GGZ32576.1"/>
    <property type="molecule type" value="Genomic_DNA"/>
</dbReference>
<dbReference type="Proteomes" id="UP000662572">
    <property type="component" value="Unassembled WGS sequence"/>
</dbReference>